<dbReference type="VEuPathDB" id="FungiDB:ASPFODRAFT_60112"/>
<proteinExistence type="predicted"/>
<evidence type="ECO:0000313" key="2">
    <source>
        <dbReference type="EMBL" id="OJZ87748.1"/>
    </source>
</evidence>
<dbReference type="AlphaFoldDB" id="A0A1M3TLP6"/>
<feature type="compositionally biased region" description="Polar residues" evidence="1">
    <location>
        <begin position="90"/>
        <end position="100"/>
    </location>
</feature>
<evidence type="ECO:0000313" key="3">
    <source>
        <dbReference type="Proteomes" id="UP000184063"/>
    </source>
</evidence>
<name>A0A1M3TLP6_ASPLC</name>
<organism evidence="2 3">
    <name type="scientific">Aspergillus luchuensis (strain CBS 106.47)</name>
    <dbReference type="NCBI Taxonomy" id="1137211"/>
    <lineage>
        <taxon>Eukaryota</taxon>
        <taxon>Fungi</taxon>
        <taxon>Dikarya</taxon>
        <taxon>Ascomycota</taxon>
        <taxon>Pezizomycotina</taxon>
        <taxon>Eurotiomycetes</taxon>
        <taxon>Eurotiomycetidae</taxon>
        <taxon>Eurotiales</taxon>
        <taxon>Aspergillaceae</taxon>
        <taxon>Aspergillus</taxon>
        <taxon>Aspergillus subgen. Circumdati</taxon>
    </lineage>
</organism>
<protein>
    <submittedName>
        <fullName evidence="2">Uncharacterized protein</fullName>
    </submittedName>
</protein>
<dbReference type="EMBL" id="KV878240">
    <property type="protein sequence ID" value="OJZ87748.1"/>
    <property type="molecule type" value="Genomic_DNA"/>
</dbReference>
<accession>A0A1M3TLP6</accession>
<evidence type="ECO:0000256" key="1">
    <source>
        <dbReference type="SAM" id="MobiDB-lite"/>
    </source>
</evidence>
<feature type="compositionally biased region" description="Low complexity" evidence="1">
    <location>
        <begin position="101"/>
        <end position="114"/>
    </location>
</feature>
<reference evidence="3" key="1">
    <citation type="journal article" date="2017" name="Genome Biol.">
        <title>Comparative genomics reveals high biological diversity and specific adaptations in the industrially and medically important fungal genus Aspergillus.</title>
        <authorList>
            <person name="de Vries R.P."/>
            <person name="Riley R."/>
            <person name="Wiebenga A."/>
            <person name="Aguilar-Osorio G."/>
            <person name="Amillis S."/>
            <person name="Uchima C.A."/>
            <person name="Anderluh G."/>
            <person name="Asadollahi M."/>
            <person name="Askin M."/>
            <person name="Barry K."/>
            <person name="Battaglia E."/>
            <person name="Bayram O."/>
            <person name="Benocci T."/>
            <person name="Braus-Stromeyer S.A."/>
            <person name="Caldana C."/>
            <person name="Canovas D."/>
            <person name="Cerqueira G.C."/>
            <person name="Chen F."/>
            <person name="Chen W."/>
            <person name="Choi C."/>
            <person name="Clum A."/>
            <person name="Dos Santos R.A."/>
            <person name="Damasio A.R."/>
            <person name="Diallinas G."/>
            <person name="Emri T."/>
            <person name="Fekete E."/>
            <person name="Flipphi M."/>
            <person name="Freyberg S."/>
            <person name="Gallo A."/>
            <person name="Gournas C."/>
            <person name="Habgood R."/>
            <person name="Hainaut M."/>
            <person name="Harispe M.L."/>
            <person name="Henrissat B."/>
            <person name="Hilden K.S."/>
            <person name="Hope R."/>
            <person name="Hossain A."/>
            <person name="Karabika E."/>
            <person name="Karaffa L."/>
            <person name="Karanyi Z."/>
            <person name="Krasevec N."/>
            <person name="Kuo A."/>
            <person name="Kusch H."/>
            <person name="LaButti K."/>
            <person name="Lagendijk E.L."/>
            <person name="Lapidus A."/>
            <person name="Levasseur A."/>
            <person name="Lindquist E."/>
            <person name="Lipzen A."/>
            <person name="Logrieco A.F."/>
            <person name="MacCabe A."/>
            <person name="Maekelae M.R."/>
            <person name="Malavazi I."/>
            <person name="Melin P."/>
            <person name="Meyer V."/>
            <person name="Mielnichuk N."/>
            <person name="Miskei M."/>
            <person name="Molnar A.P."/>
            <person name="Mule G."/>
            <person name="Ngan C.Y."/>
            <person name="Orejas M."/>
            <person name="Orosz E."/>
            <person name="Ouedraogo J.P."/>
            <person name="Overkamp K.M."/>
            <person name="Park H.-S."/>
            <person name="Perrone G."/>
            <person name="Piumi F."/>
            <person name="Punt P.J."/>
            <person name="Ram A.F."/>
            <person name="Ramon A."/>
            <person name="Rauscher S."/>
            <person name="Record E."/>
            <person name="Riano-Pachon D.M."/>
            <person name="Robert V."/>
            <person name="Roehrig J."/>
            <person name="Ruller R."/>
            <person name="Salamov A."/>
            <person name="Salih N.S."/>
            <person name="Samson R.A."/>
            <person name="Sandor E."/>
            <person name="Sanguinetti M."/>
            <person name="Schuetze T."/>
            <person name="Sepcic K."/>
            <person name="Shelest E."/>
            <person name="Sherlock G."/>
            <person name="Sophianopoulou V."/>
            <person name="Squina F.M."/>
            <person name="Sun H."/>
            <person name="Susca A."/>
            <person name="Todd R.B."/>
            <person name="Tsang A."/>
            <person name="Unkles S.E."/>
            <person name="van de Wiele N."/>
            <person name="van Rossen-Uffink D."/>
            <person name="Oliveira J.V."/>
            <person name="Vesth T.C."/>
            <person name="Visser J."/>
            <person name="Yu J.-H."/>
            <person name="Zhou M."/>
            <person name="Andersen M.R."/>
            <person name="Archer D.B."/>
            <person name="Baker S.E."/>
            <person name="Benoit I."/>
            <person name="Brakhage A.A."/>
            <person name="Braus G.H."/>
            <person name="Fischer R."/>
            <person name="Frisvad J.C."/>
            <person name="Goldman G.H."/>
            <person name="Houbraken J."/>
            <person name="Oakley B."/>
            <person name="Pocsi I."/>
            <person name="Scazzocchio C."/>
            <person name="Seiboth B."/>
            <person name="vanKuyk P.A."/>
            <person name="Wortman J."/>
            <person name="Dyer P.S."/>
            <person name="Grigoriev I.V."/>
        </authorList>
    </citation>
    <scope>NUCLEOTIDE SEQUENCE [LARGE SCALE GENOMIC DNA]</scope>
    <source>
        <strain evidence="3">CBS 106.47</strain>
    </source>
</reference>
<sequence length="150" mass="16651">MLGIRHGDWPNQAILAHPRALVCQCIDLCTVKSLDWLRHHATTPKHPIGPNPGTRTCQLDECPRRTKSTCARYHPVNPANRPIMRRAATRSGTFRASQGRTPSTPSSSTTNSIIGSGSPTHLSWQCLLEHAPPQPKKASVSIRYRKYRLG</sequence>
<dbReference type="Proteomes" id="UP000184063">
    <property type="component" value="Unassembled WGS sequence"/>
</dbReference>
<gene>
    <name evidence="2" type="ORF">ASPFODRAFT_60112</name>
</gene>
<feature type="region of interest" description="Disordered" evidence="1">
    <location>
        <begin position="90"/>
        <end position="114"/>
    </location>
</feature>